<protein>
    <recommendedName>
        <fullName evidence="1">AAA domain-containing protein</fullName>
    </recommendedName>
</protein>
<dbReference type="CDD" id="cd02042">
    <property type="entry name" value="ParAB_family"/>
    <property type="match status" value="1"/>
</dbReference>
<feature type="domain" description="AAA" evidence="1">
    <location>
        <begin position="4"/>
        <end position="80"/>
    </location>
</feature>
<comment type="caution">
    <text evidence="2">The sequence shown here is derived from an EMBL/GenBank/DDBJ whole genome shotgun (WGS) entry which is preliminary data.</text>
</comment>
<dbReference type="PANTHER" id="PTHR13696:SF52">
    <property type="entry name" value="PARA FAMILY PROTEIN CT_582"/>
    <property type="match status" value="1"/>
</dbReference>
<evidence type="ECO:0000259" key="1">
    <source>
        <dbReference type="Pfam" id="PF13614"/>
    </source>
</evidence>
<reference evidence="2" key="1">
    <citation type="journal article" date="2014" name="Front. Microbiol.">
        <title>High frequency of phylogenetically diverse reductive dehalogenase-homologous genes in deep subseafloor sedimentary metagenomes.</title>
        <authorList>
            <person name="Kawai M."/>
            <person name="Futagami T."/>
            <person name="Toyoda A."/>
            <person name="Takaki Y."/>
            <person name="Nishi S."/>
            <person name="Hori S."/>
            <person name="Arai W."/>
            <person name="Tsubouchi T."/>
            <person name="Morono Y."/>
            <person name="Uchiyama I."/>
            <person name="Ito T."/>
            <person name="Fujiyama A."/>
            <person name="Inagaki F."/>
            <person name="Takami H."/>
        </authorList>
    </citation>
    <scope>NUCLEOTIDE SEQUENCE</scope>
    <source>
        <strain evidence="2">Expedition CK06-06</strain>
    </source>
</reference>
<proteinExistence type="predicted"/>
<dbReference type="EMBL" id="BARU01028404">
    <property type="protein sequence ID" value="GAH70213.1"/>
    <property type="molecule type" value="Genomic_DNA"/>
</dbReference>
<dbReference type="PANTHER" id="PTHR13696">
    <property type="entry name" value="P-LOOP CONTAINING NUCLEOSIDE TRIPHOSPHATE HYDROLASE"/>
    <property type="match status" value="1"/>
</dbReference>
<dbReference type="AlphaFoldDB" id="X1JKD4"/>
<organism evidence="2">
    <name type="scientific">marine sediment metagenome</name>
    <dbReference type="NCBI Taxonomy" id="412755"/>
    <lineage>
        <taxon>unclassified sequences</taxon>
        <taxon>metagenomes</taxon>
        <taxon>ecological metagenomes</taxon>
    </lineage>
</organism>
<evidence type="ECO:0000313" key="2">
    <source>
        <dbReference type="EMBL" id="GAH70213.1"/>
    </source>
</evidence>
<dbReference type="InterPro" id="IPR027417">
    <property type="entry name" value="P-loop_NTPase"/>
</dbReference>
<gene>
    <name evidence="2" type="ORF">S03H2_45337</name>
</gene>
<feature type="non-terminal residue" evidence="2">
    <location>
        <position position="1"/>
    </location>
</feature>
<dbReference type="Pfam" id="PF13614">
    <property type="entry name" value="AAA_31"/>
    <property type="match status" value="1"/>
</dbReference>
<dbReference type="InterPro" id="IPR050678">
    <property type="entry name" value="DNA_Partitioning_ATPase"/>
</dbReference>
<dbReference type="Gene3D" id="3.40.50.300">
    <property type="entry name" value="P-loop containing nucleotide triphosphate hydrolases"/>
    <property type="match status" value="1"/>
</dbReference>
<dbReference type="InterPro" id="IPR025669">
    <property type="entry name" value="AAA_dom"/>
</dbReference>
<sequence>VSNFKREYRLKDITSQLQDDYDYILIDCSPALGLLTINALTAASEVLIPLQCEYYALEGIARLLKTVDLVKHNLNIELEISGVALTMYTRTRLSNQAVKEIRKYFPGKVFKTIIPRNIRLAEAPSFGKPILSYDPGCRGARAYEALTKELIDRHRYRLKQRELYKEIEPLSKKIKEFWDTGAAPRHAAARKKK</sequence>
<name>X1JKD4_9ZZZZ</name>
<dbReference type="SUPFAM" id="SSF52540">
    <property type="entry name" value="P-loop containing nucleoside triphosphate hydrolases"/>
    <property type="match status" value="1"/>
</dbReference>
<accession>X1JKD4</accession>